<feature type="transmembrane region" description="Helical" evidence="6">
    <location>
        <begin position="12"/>
        <end position="34"/>
    </location>
</feature>
<evidence type="ECO:0000256" key="1">
    <source>
        <dbReference type="ARBA" id="ARBA00004651"/>
    </source>
</evidence>
<dbReference type="Pfam" id="PF13440">
    <property type="entry name" value="Polysacc_synt_3"/>
    <property type="match status" value="1"/>
</dbReference>
<dbReference type="PANTHER" id="PTHR30250">
    <property type="entry name" value="PST FAMILY PREDICTED COLANIC ACID TRANSPORTER"/>
    <property type="match status" value="1"/>
</dbReference>
<reference evidence="8" key="1">
    <citation type="submission" date="2018-02" db="EMBL/GenBank/DDBJ databases">
        <title>Genome sequencing of Solimonas sp. HR-BB.</title>
        <authorList>
            <person name="Lee Y."/>
            <person name="Jeon C.O."/>
        </authorList>
    </citation>
    <scope>NUCLEOTIDE SEQUENCE [LARGE SCALE GENOMIC DNA]</scope>
    <source>
        <strain evidence="8">HR-U</strain>
    </source>
</reference>
<dbReference type="GO" id="GO:0005886">
    <property type="term" value="C:plasma membrane"/>
    <property type="evidence" value="ECO:0007669"/>
    <property type="project" value="UniProtKB-SubCell"/>
</dbReference>
<dbReference type="OrthoDB" id="88014at2"/>
<feature type="transmembrane region" description="Helical" evidence="6">
    <location>
        <begin position="222"/>
        <end position="243"/>
    </location>
</feature>
<feature type="transmembrane region" description="Helical" evidence="6">
    <location>
        <begin position="328"/>
        <end position="346"/>
    </location>
</feature>
<feature type="transmembrane region" description="Helical" evidence="6">
    <location>
        <begin position="367"/>
        <end position="385"/>
    </location>
</feature>
<feature type="transmembrane region" description="Helical" evidence="6">
    <location>
        <begin position="46"/>
        <end position="68"/>
    </location>
</feature>
<feature type="transmembrane region" description="Helical" evidence="6">
    <location>
        <begin position="80"/>
        <end position="101"/>
    </location>
</feature>
<organism evidence="7 8">
    <name type="scientific">Siphonobacter curvatus</name>
    <dbReference type="NCBI Taxonomy" id="2094562"/>
    <lineage>
        <taxon>Bacteria</taxon>
        <taxon>Pseudomonadati</taxon>
        <taxon>Bacteroidota</taxon>
        <taxon>Cytophagia</taxon>
        <taxon>Cytophagales</taxon>
        <taxon>Cytophagaceae</taxon>
        <taxon>Siphonobacter</taxon>
    </lineage>
</organism>
<sequence length="502" mass="56121">MGIVIRQSLKASAVTYAGVAVGTINQLFVATHFLSESQLGLTRSLLTFSLLFYAIFTFGGPSIADRYFSRFRNDEEKHHGFLTFLLGYAAVYFLLFVVVYLGGHRWFIHFFQEKSPELVRYYQLLIWLTGFNLLQGILEAYCRNLQRIAVPALFREVGLKLANMVVILLYGFKVIDFEVFIRLYVWSYGLISLGLLVYLRLMGKLYLHRISWDLVRPVLNEMMRFGSIAALGAIGTTICNYIDQAMISHYLGQDYAGVFAIAVLIASLIEIPKKALTQIAIPLVAQSIRQQDYVTTENMHQKVALHQLLAGMFLFVGIWTNLDDLFGIMPKGAVFAQGTNVVFLFLMTRLLDMAGGMSGEIMGYSQYYRVSTAFVLVLGVLTILTNQWLVPKYGIDGSAMATTITILFYSALRAGFVYWKFKILPFTQQTLGAIGIGLVAYLITLAIPDFGTTVGTRIVNMVLRGIVTTVVFASMVVGLRISPEINGLIDSLVKQGKGLMKK</sequence>
<keyword evidence="3 6" id="KW-0812">Transmembrane</keyword>
<evidence type="ECO:0000313" key="8">
    <source>
        <dbReference type="Proteomes" id="UP000239590"/>
    </source>
</evidence>
<dbReference type="PANTHER" id="PTHR30250:SF11">
    <property type="entry name" value="O-ANTIGEN TRANSPORTER-RELATED"/>
    <property type="match status" value="1"/>
</dbReference>
<feature type="transmembrane region" description="Helical" evidence="6">
    <location>
        <begin position="255"/>
        <end position="271"/>
    </location>
</feature>
<evidence type="ECO:0000313" key="7">
    <source>
        <dbReference type="EMBL" id="PQA60348.1"/>
    </source>
</evidence>
<protein>
    <recommendedName>
        <fullName evidence="9">Polysaccharide biosynthesis protein C-terminal domain-containing protein</fullName>
    </recommendedName>
</protein>
<evidence type="ECO:0000256" key="5">
    <source>
        <dbReference type="ARBA" id="ARBA00023136"/>
    </source>
</evidence>
<feature type="transmembrane region" description="Helical" evidence="6">
    <location>
        <begin position="184"/>
        <end position="201"/>
    </location>
</feature>
<evidence type="ECO:0000256" key="4">
    <source>
        <dbReference type="ARBA" id="ARBA00022989"/>
    </source>
</evidence>
<evidence type="ECO:0000256" key="3">
    <source>
        <dbReference type="ARBA" id="ARBA00022692"/>
    </source>
</evidence>
<keyword evidence="4 6" id="KW-1133">Transmembrane helix</keyword>
<accession>A0A2S7IRT2</accession>
<feature type="transmembrane region" description="Helical" evidence="6">
    <location>
        <begin position="121"/>
        <end position="141"/>
    </location>
</feature>
<keyword evidence="5 6" id="KW-0472">Membrane</keyword>
<feature type="transmembrane region" description="Helical" evidence="6">
    <location>
        <begin position="431"/>
        <end position="450"/>
    </location>
</feature>
<proteinExistence type="predicted"/>
<feature type="transmembrane region" description="Helical" evidence="6">
    <location>
        <begin position="462"/>
        <end position="481"/>
    </location>
</feature>
<evidence type="ECO:0000256" key="2">
    <source>
        <dbReference type="ARBA" id="ARBA00022475"/>
    </source>
</evidence>
<dbReference type="Proteomes" id="UP000239590">
    <property type="component" value="Unassembled WGS sequence"/>
</dbReference>
<gene>
    <name evidence="7" type="ORF">C5O19_12235</name>
</gene>
<feature type="transmembrane region" description="Helical" evidence="6">
    <location>
        <begin position="153"/>
        <end position="172"/>
    </location>
</feature>
<evidence type="ECO:0008006" key="9">
    <source>
        <dbReference type="Google" id="ProtNLM"/>
    </source>
</evidence>
<name>A0A2S7IRT2_9BACT</name>
<comment type="subcellular location">
    <subcellularLocation>
        <location evidence="1">Cell membrane</location>
        <topology evidence="1">Multi-pass membrane protein</topology>
    </subcellularLocation>
</comment>
<feature type="transmembrane region" description="Helical" evidence="6">
    <location>
        <begin position="303"/>
        <end position="322"/>
    </location>
</feature>
<dbReference type="RefSeq" id="WP_104712542.1">
    <property type="nucleotide sequence ID" value="NZ_PTRA01000001.1"/>
</dbReference>
<evidence type="ECO:0000256" key="6">
    <source>
        <dbReference type="SAM" id="Phobius"/>
    </source>
</evidence>
<dbReference type="EMBL" id="PTRA01000001">
    <property type="protein sequence ID" value="PQA60348.1"/>
    <property type="molecule type" value="Genomic_DNA"/>
</dbReference>
<keyword evidence="2" id="KW-1003">Cell membrane</keyword>
<feature type="transmembrane region" description="Helical" evidence="6">
    <location>
        <begin position="397"/>
        <end position="419"/>
    </location>
</feature>
<comment type="caution">
    <text evidence="7">The sequence shown here is derived from an EMBL/GenBank/DDBJ whole genome shotgun (WGS) entry which is preliminary data.</text>
</comment>
<dbReference type="AlphaFoldDB" id="A0A2S7IRT2"/>
<dbReference type="InterPro" id="IPR050833">
    <property type="entry name" value="Poly_Biosynth_Transport"/>
</dbReference>
<keyword evidence="8" id="KW-1185">Reference proteome</keyword>